<comment type="caution">
    <text evidence="2">The sequence shown here is derived from an EMBL/GenBank/DDBJ whole genome shotgun (WGS) entry which is preliminary data.</text>
</comment>
<keyword evidence="3" id="KW-1185">Reference proteome</keyword>
<dbReference type="EMBL" id="JABSTR010000007">
    <property type="protein sequence ID" value="KAH9375801.1"/>
    <property type="molecule type" value="Genomic_DNA"/>
</dbReference>
<evidence type="ECO:0000256" key="1">
    <source>
        <dbReference type="SAM" id="MobiDB-lite"/>
    </source>
</evidence>
<evidence type="ECO:0000313" key="3">
    <source>
        <dbReference type="Proteomes" id="UP000821853"/>
    </source>
</evidence>
<proteinExistence type="predicted"/>
<evidence type="ECO:0000313" key="2">
    <source>
        <dbReference type="EMBL" id="KAH9375801.1"/>
    </source>
</evidence>
<organism evidence="2 3">
    <name type="scientific">Haemaphysalis longicornis</name>
    <name type="common">Bush tick</name>
    <dbReference type="NCBI Taxonomy" id="44386"/>
    <lineage>
        <taxon>Eukaryota</taxon>
        <taxon>Metazoa</taxon>
        <taxon>Ecdysozoa</taxon>
        <taxon>Arthropoda</taxon>
        <taxon>Chelicerata</taxon>
        <taxon>Arachnida</taxon>
        <taxon>Acari</taxon>
        <taxon>Parasitiformes</taxon>
        <taxon>Ixodida</taxon>
        <taxon>Ixodoidea</taxon>
        <taxon>Ixodidae</taxon>
        <taxon>Haemaphysalinae</taxon>
        <taxon>Haemaphysalis</taxon>
    </lineage>
</organism>
<dbReference type="AlphaFoldDB" id="A0A9J6GLH0"/>
<reference evidence="2 3" key="1">
    <citation type="journal article" date="2020" name="Cell">
        <title>Large-Scale Comparative Analyses of Tick Genomes Elucidate Their Genetic Diversity and Vector Capacities.</title>
        <authorList>
            <consortium name="Tick Genome and Microbiome Consortium (TIGMIC)"/>
            <person name="Jia N."/>
            <person name="Wang J."/>
            <person name="Shi W."/>
            <person name="Du L."/>
            <person name="Sun Y."/>
            <person name="Zhan W."/>
            <person name="Jiang J.F."/>
            <person name="Wang Q."/>
            <person name="Zhang B."/>
            <person name="Ji P."/>
            <person name="Bell-Sakyi L."/>
            <person name="Cui X.M."/>
            <person name="Yuan T.T."/>
            <person name="Jiang B.G."/>
            <person name="Yang W.F."/>
            <person name="Lam T.T."/>
            <person name="Chang Q.C."/>
            <person name="Ding S.J."/>
            <person name="Wang X.J."/>
            <person name="Zhu J.G."/>
            <person name="Ruan X.D."/>
            <person name="Zhao L."/>
            <person name="Wei J.T."/>
            <person name="Ye R.Z."/>
            <person name="Que T.C."/>
            <person name="Du C.H."/>
            <person name="Zhou Y.H."/>
            <person name="Cheng J.X."/>
            <person name="Dai P.F."/>
            <person name="Guo W.B."/>
            <person name="Han X.H."/>
            <person name="Huang E.J."/>
            <person name="Li L.F."/>
            <person name="Wei W."/>
            <person name="Gao Y.C."/>
            <person name="Liu J.Z."/>
            <person name="Shao H.Z."/>
            <person name="Wang X."/>
            <person name="Wang C.C."/>
            <person name="Yang T.C."/>
            <person name="Huo Q.B."/>
            <person name="Li W."/>
            <person name="Chen H.Y."/>
            <person name="Chen S.E."/>
            <person name="Zhou L.G."/>
            <person name="Ni X.B."/>
            <person name="Tian J.H."/>
            <person name="Sheng Y."/>
            <person name="Liu T."/>
            <person name="Pan Y.S."/>
            <person name="Xia L.Y."/>
            <person name="Li J."/>
            <person name="Zhao F."/>
            <person name="Cao W.C."/>
        </authorList>
    </citation>
    <scope>NUCLEOTIDE SEQUENCE [LARGE SCALE GENOMIC DNA]</scope>
    <source>
        <strain evidence="2">HaeL-2018</strain>
    </source>
</reference>
<feature type="region of interest" description="Disordered" evidence="1">
    <location>
        <begin position="1"/>
        <end position="29"/>
    </location>
</feature>
<protein>
    <submittedName>
        <fullName evidence="2">Uncharacterized protein</fullName>
    </submittedName>
</protein>
<dbReference type="VEuPathDB" id="VectorBase:HLOH_042893"/>
<dbReference type="Proteomes" id="UP000821853">
    <property type="component" value="Chromosome 5"/>
</dbReference>
<sequence>MKFGQDVTVPRDPAMKSVPAPREQESYRGSRAWSHMLDWERGTTRVSPAPTTYEAVCHVFATAATSRGAVPSVFPDCPKYVTSQCSATKALEAKRLRRESSGLQRVLHQSAEQFQHAVEEDRIQSIKDLGDHARCDSSAFWHEVEANEHLILLDTVDEDAPSIKYSVTIKPGFSIVFHYLKATTRKLGRHISIPDVATGKKRIMEVLDAAEKWDRNVNQTDHTVSLEDSNYDLVKELHRGGLVHHSMFAVNAVAHSYAVAEELSKRDDFLTIPNQHQLATDLTVYLLTDDVPFDGCDAGHTKYVVLKHILWCSTNIFFSSTYAP</sequence>
<gene>
    <name evidence="2" type="ORF">HPB48_009857</name>
</gene>
<accession>A0A9J6GLH0</accession>
<name>A0A9J6GLH0_HAELO</name>